<proteinExistence type="predicted"/>
<reference evidence="3" key="1">
    <citation type="submission" date="2020-05" db="EMBL/GenBank/DDBJ databases">
        <authorList>
            <person name="Chiriac C."/>
            <person name="Salcher M."/>
            <person name="Ghai R."/>
            <person name="Kavagutti S V."/>
        </authorList>
    </citation>
    <scope>NUCLEOTIDE SEQUENCE</scope>
</reference>
<evidence type="ECO:0000313" key="3">
    <source>
        <dbReference type="EMBL" id="CAB4594938.1"/>
    </source>
</evidence>
<dbReference type="Pfam" id="PF13581">
    <property type="entry name" value="HATPase_c_2"/>
    <property type="match status" value="1"/>
</dbReference>
<keyword evidence="1" id="KW-0418">Kinase</keyword>
<dbReference type="SUPFAM" id="SSF55874">
    <property type="entry name" value="ATPase domain of HSP90 chaperone/DNA topoisomerase II/histidine kinase"/>
    <property type="match status" value="1"/>
</dbReference>
<evidence type="ECO:0000259" key="2">
    <source>
        <dbReference type="Pfam" id="PF13581"/>
    </source>
</evidence>
<evidence type="ECO:0000256" key="1">
    <source>
        <dbReference type="ARBA" id="ARBA00022527"/>
    </source>
</evidence>
<name>A0A6J6GDP8_9ZZZZ</name>
<gene>
    <name evidence="3" type="ORF">UFOPK1493_03951</name>
</gene>
<sequence length="152" mass="16452">MVAEAMTVARRSATSRALPAAASSARAARRLVRSVLVSQQADPDVVRDFEIVVSELVANAVEHGSGDTIVVGIDVTDGRFWEVSLGSATTRRRPLGTWRRWSVAGPGARSGRGLGIVRRLMDEVRVDVEPPVVGDPGSGEPVWLVVRCRRRR</sequence>
<dbReference type="AlphaFoldDB" id="A0A6J6GDP8"/>
<dbReference type="CDD" id="cd16936">
    <property type="entry name" value="HATPase_RsbW-like"/>
    <property type="match status" value="1"/>
</dbReference>
<accession>A0A6J6GDP8</accession>
<dbReference type="PANTHER" id="PTHR35526:SF3">
    <property type="entry name" value="ANTI-SIGMA-F FACTOR RSBW"/>
    <property type="match status" value="1"/>
</dbReference>
<dbReference type="EMBL" id="CAEZSR010000263">
    <property type="protein sequence ID" value="CAB4594938.1"/>
    <property type="molecule type" value="Genomic_DNA"/>
</dbReference>
<dbReference type="InterPro" id="IPR050267">
    <property type="entry name" value="Anti-sigma-factor_SerPK"/>
</dbReference>
<dbReference type="GO" id="GO:0004674">
    <property type="term" value="F:protein serine/threonine kinase activity"/>
    <property type="evidence" value="ECO:0007669"/>
    <property type="project" value="UniProtKB-KW"/>
</dbReference>
<dbReference type="InterPro" id="IPR003594">
    <property type="entry name" value="HATPase_dom"/>
</dbReference>
<feature type="domain" description="Histidine kinase/HSP90-like ATPase" evidence="2">
    <location>
        <begin position="18"/>
        <end position="127"/>
    </location>
</feature>
<dbReference type="Gene3D" id="3.30.565.10">
    <property type="entry name" value="Histidine kinase-like ATPase, C-terminal domain"/>
    <property type="match status" value="1"/>
</dbReference>
<protein>
    <submittedName>
        <fullName evidence="3">Unannotated protein</fullName>
    </submittedName>
</protein>
<keyword evidence="1" id="KW-0723">Serine/threonine-protein kinase</keyword>
<dbReference type="InterPro" id="IPR036890">
    <property type="entry name" value="HATPase_C_sf"/>
</dbReference>
<keyword evidence="1" id="KW-0808">Transferase</keyword>
<organism evidence="3">
    <name type="scientific">freshwater metagenome</name>
    <dbReference type="NCBI Taxonomy" id="449393"/>
    <lineage>
        <taxon>unclassified sequences</taxon>
        <taxon>metagenomes</taxon>
        <taxon>ecological metagenomes</taxon>
    </lineage>
</organism>
<dbReference type="PANTHER" id="PTHR35526">
    <property type="entry name" value="ANTI-SIGMA-F FACTOR RSBW-RELATED"/>
    <property type="match status" value="1"/>
</dbReference>